<organism evidence="12 13">
    <name type="scientific">Metabacillus herbersteinensis</name>
    <dbReference type="NCBI Taxonomy" id="283816"/>
    <lineage>
        <taxon>Bacteria</taxon>
        <taxon>Bacillati</taxon>
        <taxon>Bacillota</taxon>
        <taxon>Bacilli</taxon>
        <taxon>Bacillales</taxon>
        <taxon>Bacillaceae</taxon>
        <taxon>Metabacillus</taxon>
    </lineage>
</organism>
<evidence type="ECO:0000256" key="3">
    <source>
        <dbReference type="ARBA" id="ARBA00022679"/>
    </source>
</evidence>
<dbReference type="SUPFAM" id="SSF53067">
    <property type="entry name" value="Actin-like ATPase domain"/>
    <property type="match status" value="2"/>
</dbReference>
<dbReference type="PROSITE" id="PS00445">
    <property type="entry name" value="FGGY_KINASES_2"/>
    <property type="match status" value="1"/>
</dbReference>
<evidence type="ECO:0000256" key="6">
    <source>
        <dbReference type="ARBA" id="ARBA00022840"/>
    </source>
</evidence>
<comment type="caution">
    <text evidence="12">The sequence shown here is derived from an EMBL/GenBank/DDBJ whole genome shotgun (WGS) entry which is preliminary data.</text>
</comment>
<evidence type="ECO:0000256" key="2">
    <source>
        <dbReference type="ARBA" id="ARBA00022629"/>
    </source>
</evidence>
<dbReference type="GO" id="GO:0004856">
    <property type="term" value="F:D-xylulokinase activity"/>
    <property type="evidence" value="ECO:0007669"/>
    <property type="project" value="UniProtKB-EC"/>
</dbReference>
<proteinExistence type="inferred from homology"/>
<dbReference type="InterPro" id="IPR018483">
    <property type="entry name" value="Carb_kinase_FGGY_CS"/>
</dbReference>
<evidence type="ECO:0000256" key="1">
    <source>
        <dbReference type="ARBA" id="ARBA00009156"/>
    </source>
</evidence>
<name>A0ABV6GI29_9BACI</name>
<evidence type="ECO:0000256" key="4">
    <source>
        <dbReference type="ARBA" id="ARBA00022741"/>
    </source>
</evidence>
<keyword evidence="13" id="KW-1185">Reference proteome</keyword>
<dbReference type="InterPro" id="IPR000577">
    <property type="entry name" value="Carb_kinase_FGGY"/>
</dbReference>
<sequence>MFLGIDIGSGGTKVILLNKEGKMIGSAEVSYSFDVPKEGWTEHDPEEWWIATTKALKTLFINNDSSNIEAIGVTGQMHSSVLLDLNGQIIRKAILWNDQRTELECKEVLNQIGEERFRSFTMNTLFPGFTIPKIIWLKKNEPENYKKITTIFMPKDFINYKLTGVIATDVTDASGTGIFDVYNRKWNKNLIDGLGLEPEWFPPVYESIEVIGKLESSVADTLGLKEGIPVVAGAADNAAAAIGNGVFNENKGLISVGTSGVVLVPINNRPAKELLTKTNSSLHIFCHALPNTWYAMGVTLTAGESLKWFREAFELEESYENLILNAKDVEVGSNGLIFTPYLSGERTPHNDSTARGSFNGMNLTHRKGHFVRAILEGVSYSLKDCHDLIKNIAHPESFVITGGAIKSEYWSHILSDVLGVMLKKSTQFEGPAIGAAILAGMGIRHWKAPDEVTNGVEEVIINPNTEHYFLYKNIFKKYQDLYERLSQNNVT</sequence>
<comment type="similarity">
    <text evidence="1 8">Belongs to the FGGY kinase family.</text>
</comment>
<dbReference type="Pfam" id="PF02782">
    <property type="entry name" value="FGGY_C"/>
    <property type="match status" value="1"/>
</dbReference>
<keyword evidence="2 9" id="KW-0859">Xylose metabolism</keyword>
<keyword evidence="5 8" id="KW-0418">Kinase</keyword>
<evidence type="ECO:0000313" key="13">
    <source>
        <dbReference type="Proteomes" id="UP001589854"/>
    </source>
</evidence>
<evidence type="ECO:0000256" key="9">
    <source>
        <dbReference type="RuleBase" id="RU364073"/>
    </source>
</evidence>
<dbReference type="EC" id="2.7.1.17" evidence="9"/>
<dbReference type="InterPro" id="IPR018485">
    <property type="entry name" value="FGGY_C"/>
</dbReference>
<dbReference type="PANTHER" id="PTHR43095:SF5">
    <property type="entry name" value="XYLULOSE KINASE"/>
    <property type="match status" value="1"/>
</dbReference>
<feature type="domain" description="Carbohydrate kinase FGGY N-terminal" evidence="10">
    <location>
        <begin position="1"/>
        <end position="243"/>
    </location>
</feature>
<keyword evidence="4 9" id="KW-0547">Nucleotide-binding</keyword>
<dbReference type="CDD" id="cd07808">
    <property type="entry name" value="ASKHA_NBD_FGGY_EcXK-like"/>
    <property type="match status" value="1"/>
</dbReference>
<keyword evidence="7 9" id="KW-0119">Carbohydrate metabolism</keyword>
<dbReference type="EMBL" id="JBHLVO010000019">
    <property type="protein sequence ID" value="MFC0273332.1"/>
    <property type="molecule type" value="Genomic_DNA"/>
</dbReference>
<dbReference type="PIRSF" id="PIRSF000538">
    <property type="entry name" value="GlpK"/>
    <property type="match status" value="1"/>
</dbReference>
<dbReference type="InterPro" id="IPR006000">
    <property type="entry name" value="Xylulokinase"/>
</dbReference>
<feature type="domain" description="Carbohydrate kinase FGGY C-terminal" evidence="11">
    <location>
        <begin position="253"/>
        <end position="441"/>
    </location>
</feature>
<dbReference type="InterPro" id="IPR018484">
    <property type="entry name" value="FGGY_N"/>
</dbReference>
<dbReference type="NCBIfam" id="TIGR01312">
    <property type="entry name" value="XylB"/>
    <property type="match status" value="1"/>
</dbReference>
<evidence type="ECO:0000259" key="11">
    <source>
        <dbReference type="Pfam" id="PF02782"/>
    </source>
</evidence>
<evidence type="ECO:0000256" key="7">
    <source>
        <dbReference type="ARBA" id="ARBA00023277"/>
    </source>
</evidence>
<dbReference type="InterPro" id="IPR050406">
    <property type="entry name" value="FGGY_Carb_Kinase"/>
</dbReference>
<dbReference type="Pfam" id="PF00370">
    <property type="entry name" value="FGGY_N"/>
    <property type="match status" value="1"/>
</dbReference>
<dbReference type="PROSITE" id="PS00933">
    <property type="entry name" value="FGGY_KINASES_1"/>
    <property type="match status" value="1"/>
</dbReference>
<evidence type="ECO:0000313" key="12">
    <source>
        <dbReference type="EMBL" id="MFC0273332.1"/>
    </source>
</evidence>
<accession>A0ABV6GI29</accession>
<evidence type="ECO:0000256" key="8">
    <source>
        <dbReference type="RuleBase" id="RU003733"/>
    </source>
</evidence>
<evidence type="ECO:0000256" key="5">
    <source>
        <dbReference type="ARBA" id="ARBA00022777"/>
    </source>
</evidence>
<dbReference type="RefSeq" id="WP_378936521.1">
    <property type="nucleotide sequence ID" value="NZ_JBHLVO010000019.1"/>
</dbReference>
<evidence type="ECO:0000259" key="10">
    <source>
        <dbReference type="Pfam" id="PF00370"/>
    </source>
</evidence>
<protein>
    <recommendedName>
        <fullName evidence="9">Xylulose kinase</fullName>
        <shortName evidence="9">Xylulokinase</shortName>
        <ecNumber evidence="9">2.7.1.17</ecNumber>
    </recommendedName>
</protein>
<dbReference type="Gene3D" id="3.30.420.40">
    <property type="match status" value="2"/>
</dbReference>
<comment type="catalytic activity">
    <reaction evidence="9">
        <text>D-xylulose + ATP = D-xylulose 5-phosphate + ADP + H(+)</text>
        <dbReference type="Rhea" id="RHEA:10964"/>
        <dbReference type="ChEBI" id="CHEBI:15378"/>
        <dbReference type="ChEBI" id="CHEBI:17140"/>
        <dbReference type="ChEBI" id="CHEBI:30616"/>
        <dbReference type="ChEBI" id="CHEBI:57737"/>
        <dbReference type="ChEBI" id="CHEBI:456216"/>
        <dbReference type="EC" id="2.7.1.17"/>
    </reaction>
</comment>
<keyword evidence="6 9" id="KW-0067">ATP-binding</keyword>
<dbReference type="PANTHER" id="PTHR43095">
    <property type="entry name" value="SUGAR KINASE"/>
    <property type="match status" value="1"/>
</dbReference>
<keyword evidence="3 8" id="KW-0808">Transferase</keyword>
<dbReference type="Proteomes" id="UP001589854">
    <property type="component" value="Unassembled WGS sequence"/>
</dbReference>
<gene>
    <name evidence="9 12" type="primary">xylB</name>
    <name evidence="12" type="ORF">ACFFIX_18165</name>
</gene>
<dbReference type="InterPro" id="IPR043129">
    <property type="entry name" value="ATPase_NBD"/>
</dbReference>
<reference evidence="12 13" key="1">
    <citation type="submission" date="2024-09" db="EMBL/GenBank/DDBJ databases">
        <authorList>
            <person name="Sun Q."/>
            <person name="Mori K."/>
        </authorList>
    </citation>
    <scope>NUCLEOTIDE SEQUENCE [LARGE SCALE GENOMIC DNA]</scope>
    <source>
        <strain evidence="12 13">CCM 7228</strain>
    </source>
</reference>